<comment type="caution">
    <text evidence="1">The sequence shown here is derived from an EMBL/GenBank/DDBJ whole genome shotgun (WGS) entry which is preliminary data.</text>
</comment>
<protein>
    <recommendedName>
        <fullName evidence="3">Crp/Fnr family transcriptional regulator</fullName>
    </recommendedName>
</protein>
<keyword evidence="2" id="KW-1185">Reference proteome</keyword>
<accession>A0ABR6EQ17</accession>
<dbReference type="RefSeq" id="WP_182952621.1">
    <property type="nucleotide sequence ID" value="NZ_WNXC01000001.1"/>
</dbReference>
<dbReference type="SUPFAM" id="SSF51206">
    <property type="entry name" value="cAMP-binding domain-like"/>
    <property type="match status" value="1"/>
</dbReference>
<dbReference type="InterPro" id="IPR014710">
    <property type="entry name" value="RmlC-like_jellyroll"/>
</dbReference>
<evidence type="ECO:0000313" key="1">
    <source>
        <dbReference type="EMBL" id="MBB2147339.1"/>
    </source>
</evidence>
<dbReference type="Gene3D" id="2.60.120.10">
    <property type="entry name" value="Jelly Rolls"/>
    <property type="match status" value="1"/>
</dbReference>
<evidence type="ECO:0000313" key="2">
    <source>
        <dbReference type="Proteomes" id="UP000636110"/>
    </source>
</evidence>
<dbReference type="EMBL" id="WNXC01000001">
    <property type="protein sequence ID" value="MBB2147339.1"/>
    <property type="molecule type" value="Genomic_DNA"/>
</dbReference>
<sequence>MNPISDASFHKLIQILETYFVLNHMFKSTLRSRLQETAYKKGSRILNFHEKQQIVWFMLEGLAREIRVNTETFEEKTMWFWSEMSFLYTTPGFFSQQPSECTIEILKDCRMVLMSYKDWTLLKDEFKETEIVTEKIRGTYDKLRQEHIDDIKNLNTVDRYLKHKQSLLQLLGVTKLKFVAEYMSMSADRLGRLRKKY</sequence>
<dbReference type="Proteomes" id="UP000636110">
    <property type="component" value="Unassembled WGS sequence"/>
</dbReference>
<organism evidence="1 2">
    <name type="scientific">Pedobacter gandavensis</name>
    <dbReference type="NCBI Taxonomy" id="2679963"/>
    <lineage>
        <taxon>Bacteria</taxon>
        <taxon>Pseudomonadati</taxon>
        <taxon>Bacteroidota</taxon>
        <taxon>Sphingobacteriia</taxon>
        <taxon>Sphingobacteriales</taxon>
        <taxon>Sphingobacteriaceae</taxon>
        <taxon>Pedobacter</taxon>
    </lineage>
</organism>
<reference evidence="1 2" key="1">
    <citation type="submission" date="2019-11" db="EMBL/GenBank/DDBJ databases">
        <title>Description of Pedobacter sp. LMG 31462T.</title>
        <authorList>
            <person name="Carlier A."/>
            <person name="Qi S."/>
            <person name="Vandamme P."/>
        </authorList>
    </citation>
    <scope>NUCLEOTIDE SEQUENCE [LARGE SCALE GENOMIC DNA]</scope>
    <source>
        <strain evidence="1 2">LMG 31462</strain>
    </source>
</reference>
<evidence type="ECO:0008006" key="3">
    <source>
        <dbReference type="Google" id="ProtNLM"/>
    </source>
</evidence>
<name>A0ABR6EQ17_9SPHI</name>
<gene>
    <name evidence="1" type="ORF">GM920_00305</name>
</gene>
<dbReference type="InterPro" id="IPR018490">
    <property type="entry name" value="cNMP-bd_dom_sf"/>
</dbReference>
<proteinExistence type="predicted"/>